<evidence type="ECO:0000313" key="5">
    <source>
        <dbReference type="EMBL" id="CAD8888380.1"/>
    </source>
</evidence>
<reference evidence="4" key="1">
    <citation type="submission" date="2021-01" db="EMBL/GenBank/DDBJ databases">
        <authorList>
            <person name="Corre E."/>
            <person name="Pelletier E."/>
            <person name="Niang G."/>
            <person name="Scheremetjew M."/>
            <person name="Finn R."/>
            <person name="Kale V."/>
            <person name="Holt S."/>
            <person name="Cochrane G."/>
            <person name="Meng A."/>
            <person name="Brown T."/>
            <person name="Cohen L."/>
        </authorList>
    </citation>
    <scope>NUCLEOTIDE SEQUENCE</scope>
    <source>
        <strain evidence="4">308</strain>
    </source>
</reference>
<dbReference type="Pfam" id="PF23598">
    <property type="entry name" value="LRR_14"/>
    <property type="match status" value="1"/>
</dbReference>
<accession>A0A6U5H7D0</accession>
<dbReference type="InterPro" id="IPR055414">
    <property type="entry name" value="LRR_R13L4/SHOC2-like"/>
</dbReference>
<dbReference type="AlphaFoldDB" id="A0A6U5H7D0"/>
<sequence length="453" mass="50338">MKSSACTFCPKNTKMTSNYFLRSVAASILIFVTIIPTALGLLQGMIKDGAECLETKDLFDGFNGADGVQTPGLKCTDLAPHECGKIISRCHADAKDCIIGAGVNELCPISCGYLPASESRSDLCNDGRSRKILKCLLDKKIETCAGSVSCKTYTWRPTAYCVDMICNKPKEQYETSVKDAIATMENGKTIHIEAQNLIIKNRICPTSVSFNETYAMYSLAFSLFIYGVALDQPEECGGYENRNPCLWSGVYCYRNSVAELVIEQPGKPVTCTNCQKTGCRLTGTLPTQIEYLKNIKRLNLGGNSIRGSIPSEIGRLKMLERLDLDRNEMTGIIPRELFDLTQLKWLDLDTNCFIGKISNAIHKLKHLELLSLHDNRFLGEIPTALTQLRKLSVLYLDCNVLLNGHCTESFCRNNSNLKIFWLDCSKVENCQNCATKCVPASRCVKKICRPPPH</sequence>
<evidence type="ECO:0000256" key="1">
    <source>
        <dbReference type="ARBA" id="ARBA00022737"/>
    </source>
</evidence>
<organism evidence="4">
    <name type="scientific">Corethron hystrix</name>
    <dbReference type="NCBI Taxonomy" id="216773"/>
    <lineage>
        <taxon>Eukaryota</taxon>
        <taxon>Sar</taxon>
        <taxon>Stramenopiles</taxon>
        <taxon>Ochrophyta</taxon>
        <taxon>Bacillariophyta</taxon>
        <taxon>Coscinodiscophyceae</taxon>
        <taxon>Corethrophycidae</taxon>
        <taxon>Corethrales</taxon>
        <taxon>Corethraceae</taxon>
        <taxon>Corethron</taxon>
    </lineage>
</organism>
<keyword evidence="2" id="KW-0472">Membrane</keyword>
<name>A0A6U5H7D0_9STRA</name>
<keyword evidence="2" id="KW-1133">Transmembrane helix</keyword>
<evidence type="ECO:0000313" key="4">
    <source>
        <dbReference type="EMBL" id="CAD8888374.1"/>
    </source>
</evidence>
<dbReference type="InterPro" id="IPR053213">
    <property type="entry name" value="RLP29"/>
</dbReference>
<evidence type="ECO:0000256" key="2">
    <source>
        <dbReference type="SAM" id="Phobius"/>
    </source>
</evidence>
<gene>
    <name evidence="4" type="ORF">CHYS00102_LOCUS15572</name>
    <name evidence="5" type="ORF">CHYS00102_LOCUS15578</name>
</gene>
<feature type="transmembrane region" description="Helical" evidence="2">
    <location>
        <begin position="20"/>
        <end position="42"/>
    </location>
</feature>
<protein>
    <recommendedName>
        <fullName evidence="3">Disease resistance R13L4/SHOC-2-like LRR domain-containing protein</fullName>
    </recommendedName>
</protein>
<dbReference type="SUPFAM" id="SSF52058">
    <property type="entry name" value="L domain-like"/>
    <property type="match status" value="1"/>
</dbReference>
<evidence type="ECO:0000259" key="3">
    <source>
        <dbReference type="Pfam" id="PF23598"/>
    </source>
</evidence>
<dbReference type="Gene3D" id="3.80.10.10">
    <property type="entry name" value="Ribonuclease Inhibitor"/>
    <property type="match status" value="2"/>
</dbReference>
<feature type="domain" description="Disease resistance R13L4/SHOC-2-like LRR" evidence="3">
    <location>
        <begin position="288"/>
        <end position="417"/>
    </location>
</feature>
<dbReference type="EMBL" id="HBFR01021581">
    <property type="protein sequence ID" value="CAD8888374.1"/>
    <property type="molecule type" value="Transcribed_RNA"/>
</dbReference>
<dbReference type="InterPro" id="IPR032675">
    <property type="entry name" value="LRR_dom_sf"/>
</dbReference>
<proteinExistence type="predicted"/>
<dbReference type="FunFam" id="3.80.10.10:FF:000383">
    <property type="entry name" value="Leucine-rich repeat receptor protein kinase EMS1"/>
    <property type="match status" value="1"/>
</dbReference>
<keyword evidence="2" id="KW-0812">Transmembrane</keyword>
<keyword evidence="1" id="KW-0677">Repeat</keyword>
<dbReference type="EMBL" id="HBFR01021592">
    <property type="protein sequence ID" value="CAD8888380.1"/>
    <property type="molecule type" value="Transcribed_RNA"/>
</dbReference>
<dbReference type="PANTHER" id="PTHR48009">
    <property type="entry name" value="LEUCINE-RICH REPEAT (LRR) FAMILY PROTEIN"/>
    <property type="match status" value="1"/>
</dbReference>
<dbReference type="PANTHER" id="PTHR48009:SF4">
    <property type="entry name" value="LEUCINE-RICH REPEAT (LRR) FAMILY PROTEIN"/>
    <property type="match status" value="1"/>
</dbReference>